<dbReference type="InterPro" id="IPR051916">
    <property type="entry name" value="GPI-anchor_lipid_remodeler"/>
</dbReference>
<dbReference type="Proteomes" id="UP001620597">
    <property type="component" value="Unassembled WGS sequence"/>
</dbReference>
<keyword evidence="4" id="KW-1185">Reference proteome</keyword>
<dbReference type="PANTHER" id="PTHR14859:SF1">
    <property type="entry name" value="PGAP2-INTERACTING PROTEIN"/>
    <property type="match status" value="1"/>
</dbReference>
<gene>
    <name evidence="3" type="ORF">WG929_08790</name>
</gene>
<reference evidence="3 4" key="1">
    <citation type="submission" date="2024-03" db="EMBL/GenBank/DDBJ databases">
        <title>High-quality draft genome sequence of Oceanobacter sp. wDCs-4.</title>
        <authorList>
            <person name="Dong C."/>
        </authorList>
    </citation>
    <scope>NUCLEOTIDE SEQUENCE [LARGE SCALE GENOMIC DNA]</scope>
    <source>
        <strain evidence="4">wDCs-4</strain>
    </source>
</reference>
<dbReference type="GO" id="GO:0004519">
    <property type="term" value="F:endonuclease activity"/>
    <property type="evidence" value="ECO:0007669"/>
    <property type="project" value="UniProtKB-KW"/>
</dbReference>
<feature type="transmembrane region" description="Helical" evidence="1">
    <location>
        <begin position="5"/>
        <end position="25"/>
    </location>
</feature>
<dbReference type="RefSeq" id="WP_416205755.1">
    <property type="nucleotide sequence ID" value="NZ_JBBKTX010000009.1"/>
</dbReference>
<organism evidence="3 4">
    <name type="scientific">Oceanobacter antarcticus</name>
    <dbReference type="NCBI Taxonomy" id="3133425"/>
    <lineage>
        <taxon>Bacteria</taxon>
        <taxon>Pseudomonadati</taxon>
        <taxon>Pseudomonadota</taxon>
        <taxon>Gammaproteobacteria</taxon>
        <taxon>Oceanospirillales</taxon>
        <taxon>Oceanospirillaceae</taxon>
        <taxon>Oceanobacter</taxon>
    </lineage>
</organism>
<keyword evidence="3" id="KW-0378">Hydrolase</keyword>
<accession>A0ABW8NHR7</accession>
<keyword evidence="1" id="KW-1133">Transmembrane helix</keyword>
<sequence>MKKMIYTAVLFSVGTLLLFVAWIYFSTYHPAELESAKLSCPTATPSYTISDGPLSVMSYNVQFFAGKHYVFYFDLPDNRGPDDRPTSQDIATTTTGIAALLQREAPDIVFLQEVHHNAAATDHADQLAELLKQLPDDMYPCIASTYYWKADYIPHPRIKGSVGMKLITLSRYKISDALRYRLPQPPMDLVSAQFYLKRAILGVSLPTIDGPEWRLFNTHFDAFAQGSDTMKRQVEVAASLMQEQDLSGSPFILGGDLNLLMPGQLAQLQPSQHYLYQEATELQQLLRWPSVPGQDNIRDAAADWFTHYPNDPEVTGPDRTLDYLFYSQRLSVEYASVIQSLEVQQLSDHLPVKADFVITNNKKE</sequence>
<proteinExistence type="predicted"/>
<keyword evidence="1" id="KW-0812">Transmembrane</keyword>
<comment type="caution">
    <text evidence="3">The sequence shown here is derived from an EMBL/GenBank/DDBJ whole genome shotgun (WGS) entry which is preliminary data.</text>
</comment>
<dbReference type="EMBL" id="JBBKTX010000009">
    <property type="protein sequence ID" value="MFK4752501.1"/>
    <property type="molecule type" value="Genomic_DNA"/>
</dbReference>
<feature type="domain" description="Endonuclease/exonuclease/phosphatase" evidence="2">
    <location>
        <begin position="57"/>
        <end position="349"/>
    </location>
</feature>
<evidence type="ECO:0000259" key="2">
    <source>
        <dbReference type="Pfam" id="PF03372"/>
    </source>
</evidence>
<dbReference type="InterPro" id="IPR005135">
    <property type="entry name" value="Endo/exonuclease/phosphatase"/>
</dbReference>
<keyword evidence="1" id="KW-0472">Membrane</keyword>
<dbReference type="SUPFAM" id="SSF56219">
    <property type="entry name" value="DNase I-like"/>
    <property type="match status" value="1"/>
</dbReference>
<keyword evidence="3" id="KW-0255">Endonuclease</keyword>
<evidence type="ECO:0000313" key="3">
    <source>
        <dbReference type="EMBL" id="MFK4752501.1"/>
    </source>
</evidence>
<dbReference type="InterPro" id="IPR036691">
    <property type="entry name" value="Endo/exonu/phosph_ase_sf"/>
</dbReference>
<evidence type="ECO:0000256" key="1">
    <source>
        <dbReference type="SAM" id="Phobius"/>
    </source>
</evidence>
<name>A0ABW8NHR7_9GAMM</name>
<protein>
    <submittedName>
        <fullName evidence="3">Endonuclease/exonuclease/phosphatase family protein</fullName>
    </submittedName>
</protein>
<dbReference type="Pfam" id="PF03372">
    <property type="entry name" value="Exo_endo_phos"/>
    <property type="match status" value="1"/>
</dbReference>
<dbReference type="Gene3D" id="3.60.10.10">
    <property type="entry name" value="Endonuclease/exonuclease/phosphatase"/>
    <property type="match status" value="1"/>
</dbReference>
<dbReference type="PANTHER" id="PTHR14859">
    <property type="entry name" value="CALCOFLUOR WHITE HYPERSENSITIVE PROTEIN PRECURSOR"/>
    <property type="match status" value="1"/>
</dbReference>
<evidence type="ECO:0000313" key="4">
    <source>
        <dbReference type="Proteomes" id="UP001620597"/>
    </source>
</evidence>
<keyword evidence="3" id="KW-0540">Nuclease</keyword>